<reference evidence="2" key="1">
    <citation type="submission" date="2023-03" db="EMBL/GenBank/DDBJ databases">
        <title>Massive genome expansion in bonnet fungi (Mycena s.s.) driven by repeated elements and novel gene families across ecological guilds.</title>
        <authorList>
            <consortium name="Lawrence Berkeley National Laboratory"/>
            <person name="Harder C.B."/>
            <person name="Miyauchi S."/>
            <person name="Viragh M."/>
            <person name="Kuo A."/>
            <person name="Thoen E."/>
            <person name="Andreopoulos B."/>
            <person name="Lu D."/>
            <person name="Skrede I."/>
            <person name="Drula E."/>
            <person name="Henrissat B."/>
            <person name="Morin E."/>
            <person name="Kohler A."/>
            <person name="Barry K."/>
            <person name="LaButti K."/>
            <person name="Morin E."/>
            <person name="Salamov A."/>
            <person name="Lipzen A."/>
            <person name="Mereny Z."/>
            <person name="Hegedus B."/>
            <person name="Baldrian P."/>
            <person name="Stursova M."/>
            <person name="Weitz H."/>
            <person name="Taylor A."/>
            <person name="Grigoriev I.V."/>
            <person name="Nagy L.G."/>
            <person name="Martin F."/>
            <person name="Kauserud H."/>
        </authorList>
    </citation>
    <scope>NUCLEOTIDE SEQUENCE</scope>
    <source>
        <strain evidence="2">CBHHK002</strain>
    </source>
</reference>
<accession>A0AAD6ZZE4</accession>
<feature type="region of interest" description="Disordered" evidence="1">
    <location>
        <begin position="339"/>
        <end position="371"/>
    </location>
</feature>
<feature type="compositionally biased region" description="Polar residues" evidence="1">
    <location>
        <begin position="125"/>
        <end position="139"/>
    </location>
</feature>
<dbReference type="EMBL" id="JARIHO010000020">
    <property type="protein sequence ID" value="KAJ7346521.1"/>
    <property type="molecule type" value="Genomic_DNA"/>
</dbReference>
<dbReference type="Proteomes" id="UP001218218">
    <property type="component" value="Unassembled WGS sequence"/>
</dbReference>
<dbReference type="AlphaFoldDB" id="A0AAD6ZZE4"/>
<feature type="region of interest" description="Disordered" evidence="1">
    <location>
        <begin position="104"/>
        <end position="139"/>
    </location>
</feature>
<feature type="region of interest" description="Disordered" evidence="1">
    <location>
        <begin position="1"/>
        <end position="45"/>
    </location>
</feature>
<gene>
    <name evidence="2" type="ORF">DFH08DRAFT_1006094</name>
</gene>
<organism evidence="2 3">
    <name type="scientific">Mycena albidolilacea</name>
    <dbReference type="NCBI Taxonomy" id="1033008"/>
    <lineage>
        <taxon>Eukaryota</taxon>
        <taxon>Fungi</taxon>
        <taxon>Dikarya</taxon>
        <taxon>Basidiomycota</taxon>
        <taxon>Agaricomycotina</taxon>
        <taxon>Agaricomycetes</taxon>
        <taxon>Agaricomycetidae</taxon>
        <taxon>Agaricales</taxon>
        <taxon>Marasmiineae</taxon>
        <taxon>Mycenaceae</taxon>
        <taxon>Mycena</taxon>
    </lineage>
</organism>
<evidence type="ECO:0000313" key="3">
    <source>
        <dbReference type="Proteomes" id="UP001218218"/>
    </source>
</evidence>
<sequence length="417" mass="45156">MQCSSPAQTLSHSTPRSSPASRVRRRGVILPTPPVPSMRLIPTHSTDSRKSTLLPYYHTTSPALKTPSIRSRAPPAAPLALSSELRLPPVDPRKARRYCTDFGFAHNRPTQPLPPPPPMYHHDNSSSAGSTPQATYAETDSDASSFYHHIDLEFPQPPASPALRRMQSSPLFTAEETDAVREFLRKRWGTHNVKALQPQLLPGQSPLSDYSWDALSPECGSDALELAGEQLMQAPPVEAHWLQTTPEPNVAPLSPRRSIGPPARVLRRAASMADPPTPLLLLETAPPPLPPRSLRFQDAPLPSLASVGRQKPRHHRANLSVPLMGLGIPDAARPALGSAFAAHPGGHRSARSQPADLAGAPRGGPDPRSFIDLTPEKIVQRGSTANVHRERVKRLLSRASSGFIGWGKALAGKKAHH</sequence>
<keyword evidence="3" id="KW-1185">Reference proteome</keyword>
<comment type="caution">
    <text evidence="2">The sequence shown here is derived from an EMBL/GenBank/DDBJ whole genome shotgun (WGS) entry which is preliminary data.</text>
</comment>
<evidence type="ECO:0000256" key="1">
    <source>
        <dbReference type="SAM" id="MobiDB-lite"/>
    </source>
</evidence>
<evidence type="ECO:0000313" key="2">
    <source>
        <dbReference type="EMBL" id="KAJ7346521.1"/>
    </source>
</evidence>
<proteinExistence type="predicted"/>
<protein>
    <submittedName>
        <fullName evidence="2">Uncharacterized protein</fullName>
    </submittedName>
</protein>
<name>A0AAD6ZZE4_9AGAR</name>
<feature type="compositionally biased region" description="Polar residues" evidence="1">
    <location>
        <begin position="1"/>
        <end position="12"/>
    </location>
</feature>